<proteinExistence type="predicted"/>
<reference evidence="2 3" key="1">
    <citation type="journal article" date="2010" name="Science">
        <title>Genomic comparison of the ants Camponotus floridanus and Harpegnathos saltator.</title>
        <authorList>
            <person name="Bonasio R."/>
            <person name="Zhang G."/>
            <person name="Ye C."/>
            <person name="Mutti N.S."/>
            <person name="Fang X."/>
            <person name="Qin N."/>
            <person name="Donahue G."/>
            <person name="Yang P."/>
            <person name="Li Q."/>
            <person name="Li C."/>
            <person name="Zhang P."/>
            <person name="Huang Z."/>
            <person name="Berger S.L."/>
            <person name="Reinberg D."/>
            <person name="Wang J."/>
            <person name="Liebig J."/>
        </authorList>
    </citation>
    <scope>NUCLEOTIDE SEQUENCE [LARGE SCALE GENOMIC DNA]</scope>
    <source>
        <strain evidence="3">C129</strain>
    </source>
</reference>
<feature type="region of interest" description="Disordered" evidence="1">
    <location>
        <begin position="159"/>
        <end position="180"/>
    </location>
</feature>
<feature type="region of interest" description="Disordered" evidence="1">
    <location>
        <begin position="1"/>
        <end position="27"/>
    </location>
</feature>
<evidence type="ECO:0000313" key="2">
    <source>
        <dbReference type="EMBL" id="EFN62334.1"/>
    </source>
</evidence>
<evidence type="ECO:0000256" key="1">
    <source>
        <dbReference type="SAM" id="MobiDB-lite"/>
    </source>
</evidence>
<keyword evidence="3" id="KW-1185">Reference proteome</keyword>
<sequence length="461" mass="51778">MIAERGSGRDRKRRGRRWEGVGGGGEAATTRKLRSQFFARQILLPHSLKRFRGAAPSIMQNAFKPDTPAMCNGIGTTLQPWRCRIREDARLRNGMAQLRNVRGRHKNPINFIQENRGFLYLCVQRGARGPQVERKEPQEFREMIRADISKKRKIMTVSKRGGLPSPAMNQAPQPTPRTRRADLRGHGAFTYMVIVADTLGSMGAESHFTRPTAVSIAVLVNVTLIRAINSAGFPRLDSRHLKIVLDARGTIALVRSVRGYGLGQVYLARPAIRACTPSSVVFVVFVVVATTVANDGGIPKYLPQAHPRDLTARCISNDSSCVVAGQRCDSFAIPHSIYSQGNPMDNKPIDGHYASYITDTAGRDKYDSCTSDVGITIHAWSRTRVDREKPWWLRQRTPMVIDQWDTLPAYSYNFTATVVHIVEIEMKEKTCVGKKKKGPITVRKHFSTFIDYEDYTTQQYM</sequence>
<gene>
    <name evidence="2" type="ORF">EAG_15409</name>
</gene>
<dbReference type="Proteomes" id="UP000000311">
    <property type="component" value="Unassembled WGS sequence"/>
</dbReference>
<name>E2AW55_CAMFO</name>
<dbReference type="InParanoid" id="E2AW55"/>
<dbReference type="AlphaFoldDB" id="E2AW55"/>
<dbReference type="EMBL" id="GL443246">
    <property type="protein sequence ID" value="EFN62334.1"/>
    <property type="molecule type" value="Genomic_DNA"/>
</dbReference>
<evidence type="ECO:0000313" key="3">
    <source>
        <dbReference type="Proteomes" id="UP000000311"/>
    </source>
</evidence>
<accession>E2AW55</accession>
<organism evidence="3">
    <name type="scientific">Camponotus floridanus</name>
    <name type="common">Florida carpenter ant</name>
    <dbReference type="NCBI Taxonomy" id="104421"/>
    <lineage>
        <taxon>Eukaryota</taxon>
        <taxon>Metazoa</taxon>
        <taxon>Ecdysozoa</taxon>
        <taxon>Arthropoda</taxon>
        <taxon>Hexapoda</taxon>
        <taxon>Insecta</taxon>
        <taxon>Pterygota</taxon>
        <taxon>Neoptera</taxon>
        <taxon>Endopterygota</taxon>
        <taxon>Hymenoptera</taxon>
        <taxon>Apocrita</taxon>
        <taxon>Aculeata</taxon>
        <taxon>Formicoidea</taxon>
        <taxon>Formicidae</taxon>
        <taxon>Formicinae</taxon>
        <taxon>Camponotus</taxon>
    </lineage>
</organism>
<protein>
    <submittedName>
        <fullName evidence="2">Uncharacterized protein</fullName>
    </submittedName>
</protein>